<comment type="caution">
    <text evidence="19">The sequence shown here is derived from an EMBL/GenBank/DDBJ whole genome shotgun (WGS) entry which is preliminary data.</text>
</comment>
<dbReference type="PROSITE" id="PS00523">
    <property type="entry name" value="SULFATASE_1"/>
    <property type="match status" value="1"/>
</dbReference>
<evidence type="ECO:0000259" key="18">
    <source>
        <dbReference type="Pfam" id="PF00884"/>
    </source>
</evidence>
<dbReference type="PANTHER" id="PTHR45953:SF1">
    <property type="entry name" value="IDURONATE 2-SULFATASE"/>
    <property type="match status" value="1"/>
</dbReference>
<keyword evidence="7" id="KW-0106">Calcium</keyword>
<dbReference type="PROSITE" id="PS00149">
    <property type="entry name" value="SULFATASE_2"/>
    <property type="match status" value="1"/>
</dbReference>
<accession>A0A9Q1GWJ3</accession>
<feature type="domain" description="Sulfatase N-terminal" evidence="18">
    <location>
        <begin position="66"/>
        <end position="480"/>
    </location>
</feature>
<comment type="catalytic activity">
    <reaction evidence="12">
        <text>Hydrolysis of the 2-sulfate groups of the L-iduronate 2-sulfate units of dermatan sulfate, heparan sulfate and heparin.</text>
        <dbReference type="EC" id="3.1.6.13"/>
    </reaction>
</comment>
<evidence type="ECO:0000256" key="2">
    <source>
        <dbReference type="ARBA" id="ARBA00004371"/>
    </source>
</evidence>
<dbReference type="PANTHER" id="PTHR45953">
    <property type="entry name" value="IDURONATE 2-SULFATASE"/>
    <property type="match status" value="1"/>
</dbReference>
<dbReference type="FunFam" id="3.40.720.10:FF:000027">
    <property type="entry name" value="iduronate 2-sulfatase"/>
    <property type="match status" value="1"/>
</dbReference>
<dbReference type="InterPro" id="IPR017850">
    <property type="entry name" value="Alkaline_phosphatase_core_sf"/>
</dbReference>
<dbReference type="AlphaFoldDB" id="A0A9Q1GWJ3"/>
<evidence type="ECO:0000256" key="6">
    <source>
        <dbReference type="ARBA" id="ARBA00022801"/>
    </source>
</evidence>
<dbReference type="EMBL" id="JAIZAY010000015">
    <property type="protein sequence ID" value="KAJ8028077.1"/>
    <property type="molecule type" value="Genomic_DNA"/>
</dbReference>
<evidence type="ECO:0000256" key="15">
    <source>
        <dbReference type="ARBA" id="ARBA00066413"/>
    </source>
</evidence>
<keyword evidence="10" id="KW-0325">Glycoprotein</keyword>
<keyword evidence="4" id="KW-0479">Metal-binding</keyword>
<evidence type="ECO:0000256" key="1">
    <source>
        <dbReference type="ARBA" id="ARBA00001913"/>
    </source>
</evidence>
<dbReference type="GO" id="GO:0043202">
    <property type="term" value="C:lysosomal lumen"/>
    <property type="evidence" value="ECO:0007669"/>
    <property type="project" value="UniProtKB-ARBA"/>
</dbReference>
<dbReference type="Proteomes" id="UP001152320">
    <property type="component" value="Chromosome 15"/>
</dbReference>
<evidence type="ECO:0000256" key="13">
    <source>
        <dbReference type="ARBA" id="ARBA00056350"/>
    </source>
</evidence>
<comment type="subcellular location">
    <subcellularLocation>
        <location evidence="2">Lysosome</location>
    </subcellularLocation>
</comment>
<gene>
    <name evidence="19" type="ORF">HOLleu_30210</name>
</gene>
<comment type="function">
    <text evidence="13">Lysosomal enzyme involved in the degradation pathway of dermatan sulfate and heparan sulfate.</text>
</comment>
<evidence type="ECO:0000256" key="16">
    <source>
        <dbReference type="ARBA" id="ARBA00068336"/>
    </source>
</evidence>
<keyword evidence="11" id="KW-0458">Lysosome</keyword>
<keyword evidence="20" id="KW-1185">Reference proteome</keyword>
<evidence type="ECO:0000256" key="4">
    <source>
        <dbReference type="ARBA" id="ARBA00022723"/>
    </source>
</evidence>
<dbReference type="EC" id="3.1.6.13" evidence="15"/>
<keyword evidence="5" id="KW-0732">Signal</keyword>
<dbReference type="Gene3D" id="3.40.720.10">
    <property type="entry name" value="Alkaline Phosphatase, subunit A"/>
    <property type="match status" value="2"/>
</dbReference>
<dbReference type="OrthoDB" id="96314at2759"/>
<dbReference type="InterPro" id="IPR035874">
    <property type="entry name" value="IDS"/>
</dbReference>
<organism evidence="19 20">
    <name type="scientific">Holothuria leucospilota</name>
    <name type="common">Black long sea cucumber</name>
    <name type="synonym">Mertensiothuria leucospilota</name>
    <dbReference type="NCBI Taxonomy" id="206669"/>
    <lineage>
        <taxon>Eukaryota</taxon>
        <taxon>Metazoa</taxon>
        <taxon>Echinodermata</taxon>
        <taxon>Eleutherozoa</taxon>
        <taxon>Echinozoa</taxon>
        <taxon>Holothuroidea</taxon>
        <taxon>Aspidochirotacea</taxon>
        <taxon>Aspidochirotida</taxon>
        <taxon>Holothuriidae</taxon>
        <taxon>Holothuria</taxon>
    </lineage>
</organism>
<reference evidence="19" key="1">
    <citation type="submission" date="2021-10" db="EMBL/GenBank/DDBJ databases">
        <title>Tropical sea cucumber genome reveals ecological adaptation and Cuvierian tubules defense mechanism.</title>
        <authorList>
            <person name="Chen T."/>
        </authorList>
    </citation>
    <scope>NUCLEOTIDE SEQUENCE</scope>
    <source>
        <strain evidence="19">Nanhai2018</strain>
        <tissue evidence="19">Muscle</tissue>
    </source>
</reference>
<evidence type="ECO:0000313" key="19">
    <source>
        <dbReference type="EMBL" id="KAJ8028077.1"/>
    </source>
</evidence>
<protein>
    <recommendedName>
        <fullName evidence="16">Iduronate 2-sulfatase</fullName>
        <ecNumber evidence="15">3.1.6.13</ecNumber>
    </recommendedName>
    <alternativeName>
        <fullName evidence="17">Alpha-L-iduronate sulfate sulfatase</fullName>
    </alternativeName>
</protein>
<comment type="similarity">
    <text evidence="3">Belongs to the sulfatase family.</text>
</comment>
<evidence type="ECO:0000256" key="8">
    <source>
        <dbReference type="ARBA" id="ARBA00023145"/>
    </source>
</evidence>
<evidence type="ECO:0000256" key="7">
    <source>
        <dbReference type="ARBA" id="ARBA00022837"/>
    </source>
</evidence>
<dbReference type="GO" id="GO:0046872">
    <property type="term" value="F:metal ion binding"/>
    <property type="evidence" value="ECO:0007669"/>
    <property type="project" value="UniProtKB-KW"/>
</dbReference>
<evidence type="ECO:0000256" key="5">
    <source>
        <dbReference type="ARBA" id="ARBA00022729"/>
    </source>
</evidence>
<evidence type="ECO:0000256" key="17">
    <source>
        <dbReference type="ARBA" id="ARBA00081076"/>
    </source>
</evidence>
<dbReference type="GO" id="GO:1901136">
    <property type="term" value="P:carbohydrate derivative catabolic process"/>
    <property type="evidence" value="ECO:0007669"/>
    <property type="project" value="UniProtKB-ARBA"/>
</dbReference>
<evidence type="ECO:0000256" key="10">
    <source>
        <dbReference type="ARBA" id="ARBA00023180"/>
    </source>
</evidence>
<dbReference type="CDD" id="cd16030">
    <property type="entry name" value="iduronate-2-sulfatase"/>
    <property type="match status" value="1"/>
</dbReference>
<evidence type="ECO:0000256" key="3">
    <source>
        <dbReference type="ARBA" id="ARBA00008779"/>
    </source>
</evidence>
<evidence type="ECO:0000256" key="14">
    <source>
        <dbReference type="ARBA" id="ARBA00062513"/>
    </source>
</evidence>
<evidence type="ECO:0000256" key="12">
    <source>
        <dbReference type="ARBA" id="ARBA00050460"/>
    </source>
</evidence>
<evidence type="ECO:0000256" key="9">
    <source>
        <dbReference type="ARBA" id="ARBA00023157"/>
    </source>
</evidence>
<keyword evidence="8" id="KW-0865">Zymogen</keyword>
<dbReference type="InterPro" id="IPR024607">
    <property type="entry name" value="Sulfatase_CS"/>
</dbReference>
<keyword evidence="6" id="KW-0378">Hydrolase</keyword>
<comment type="subunit">
    <text evidence="14">Monomer. The 58-kDa mature form is composed of two chains resulting from proteolitic processing, the 42-kDa chain and the 14-kDa chain that remain stably associated and form the 58-kDa intermediate form which is enzymatically active.</text>
</comment>
<keyword evidence="9" id="KW-1015">Disulfide bond</keyword>
<dbReference type="InterPro" id="IPR000917">
    <property type="entry name" value="Sulfatase_N"/>
</dbReference>
<evidence type="ECO:0000313" key="20">
    <source>
        <dbReference type="Proteomes" id="UP001152320"/>
    </source>
</evidence>
<comment type="cofactor">
    <cofactor evidence="1">
        <name>Ca(2+)</name>
        <dbReference type="ChEBI" id="CHEBI:29108"/>
    </cofactor>
</comment>
<dbReference type="SUPFAM" id="SSF53649">
    <property type="entry name" value="Alkaline phosphatase-like"/>
    <property type="match status" value="1"/>
</dbReference>
<sequence length="625" mass="70860">MQGKMRYAGHILHGSLGDLPNIILEVNLPETIKCENKMLLPALLLTITLTSFTWQLSWASDTNGRPNVLFVVVDDLRPKLGCYGEDIISPNMDQLASMSMRFTNAHVQQAVCAPSRVSFLTGRRPDTTRLYDFGSYWRHASGNYTTLPEYFKNEGYFTAGVGKVFHQGLPGNHTFDYPYSWSIPNYWPSTEKYITEKVCITPEGKKHNLLCASDVKTQPEGTLPDIQNADYAVELLKNISEGAPYVDFFGRNQTMKEPFFIGLGFRKPHVPYKYPKEFKSLYPIDSIKLAVDRALPPGLPSVAYAPYLATLNNYEDIAGLNLSFPYGPMPLDYHYLIRQNYYSSVSYTDFELGRVLSALDKYGFSSRTIISLVGDHGWQLGEHSEFSKFTNYRYATNVPLLFHVPGMTDRGFNAVSKKFPLIDPLKFKRKPKPTYKMPSYFVSAEGHPGKFNYEQGNQDLVTDAFAELVDLFPTVVELAGLPALALCPENSLKTKVCREGVSLAPLIQSHVRGDNKNVTNVKTCTISQYPRPSDKPQKHSILPSLNIIKIMGYSMRTSEYRYAEWVGFNHTSFQMDWNDVHARELYILADDPREDTNVADDPKYQSIVETMSENLHRGWRGCLQT</sequence>
<proteinExistence type="inferred from homology"/>
<dbReference type="GO" id="GO:0004423">
    <property type="term" value="F:iduronate-2-sulfatase activity"/>
    <property type="evidence" value="ECO:0007669"/>
    <property type="project" value="UniProtKB-EC"/>
</dbReference>
<name>A0A9Q1GWJ3_HOLLE</name>
<evidence type="ECO:0000256" key="11">
    <source>
        <dbReference type="ARBA" id="ARBA00023228"/>
    </source>
</evidence>
<dbReference type="Pfam" id="PF00884">
    <property type="entry name" value="Sulfatase"/>
    <property type="match status" value="1"/>
</dbReference>